<keyword evidence="3" id="KW-1133">Transmembrane helix</keyword>
<dbReference type="SUPFAM" id="SSF51261">
    <property type="entry name" value="Duplicated hybrid motif"/>
    <property type="match status" value="1"/>
</dbReference>
<organism evidence="5 6">
    <name type="scientific">Sphingopyxis witflariensis</name>
    <dbReference type="NCBI Taxonomy" id="173675"/>
    <lineage>
        <taxon>Bacteria</taxon>
        <taxon>Pseudomonadati</taxon>
        <taxon>Pseudomonadota</taxon>
        <taxon>Alphaproteobacteria</taxon>
        <taxon>Sphingomonadales</taxon>
        <taxon>Sphingomonadaceae</taxon>
        <taxon>Sphingopyxis</taxon>
    </lineage>
</organism>
<keyword evidence="6" id="KW-1185">Reference proteome</keyword>
<reference evidence="5 6" key="1">
    <citation type="journal article" date="2002" name="Int. J. Syst. Evol. Microbiol.">
        <title>Sphingopyxis witflariensis sp. nov., isolated from activated sludge.</title>
        <authorList>
            <person name="Kampfer P."/>
            <person name="Witzenberger R."/>
            <person name="Denner E.B."/>
            <person name="Busse H.J."/>
            <person name="Neef A."/>
        </authorList>
    </citation>
    <scope>NUCLEOTIDE SEQUENCE [LARGE SCALE GENOMIC DNA]</scope>
    <source>
        <strain evidence="5 6">DSM 14551</strain>
    </source>
</reference>
<keyword evidence="3" id="KW-0472">Membrane</keyword>
<dbReference type="Proteomes" id="UP000197097">
    <property type="component" value="Unassembled WGS sequence"/>
</dbReference>
<dbReference type="InterPro" id="IPR016047">
    <property type="entry name" value="M23ase_b-sheet_dom"/>
</dbReference>
<accession>A0A246JYH2</accession>
<dbReference type="OrthoDB" id="9815245at2"/>
<comment type="caution">
    <text evidence="5">The sequence shown here is derived from an EMBL/GenBank/DDBJ whole genome shotgun (WGS) entry which is preliminary data.</text>
</comment>
<gene>
    <name evidence="5" type="ORF">CDQ91_06890</name>
</gene>
<dbReference type="GO" id="GO:0004222">
    <property type="term" value="F:metalloendopeptidase activity"/>
    <property type="evidence" value="ECO:0007669"/>
    <property type="project" value="TreeGrafter"/>
</dbReference>
<dbReference type="InterPro" id="IPR050570">
    <property type="entry name" value="Cell_wall_metabolism_enzyme"/>
</dbReference>
<dbReference type="CDD" id="cd12797">
    <property type="entry name" value="M23_peptidase"/>
    <property type="match status" value="1"/>
</dbReference>
<dbReference type="FunFam" id="2.70.70.10:FF:000006">
    <property type="entry name" value="M23 family peptidase"/>
    <property type="match status" value="1"/>
</dbReference>
<evidence type="ECO:0000256" key="2">
    <source>
        <dbReference type="SAM" id="Coils"/>
    </source>
</evidence>
<sequence>MSSKTTGLRQWRQRFTALFQDHEIFVRTHGHVRFLRVSAVWQKRVALIAGLVLLVWAGTMLTVLVNQFLTAGERAEVAQKQVAAAAAEQRIAQYRDRVGEVAADLEQRQEQLEEWSKIHFGVEPAAVTDEVGAQPAAGTEAKAAKAPLKTSAMIDPNLPPEAQILARLEAQQESFATRLLTAVNARAANAEGAVAKLGMDPTALVRNAAAGRGGPFIPYRGRMGHARALGKSFAALESALFRMEVLERTLVALPSGKPADVLMLSSSYGYRSDPFTGAGAMHAGLDFPGPIGTPILAAAPGKVVYVGQKSGYGNVVEVDHGQGIMTRYAHLSGFTSRVGAQVTAGEQIAKMGSTGRSTGSHLHFEVRLNGVAVNPRRFLEAKADVLEVKADARERVGSVAAVRSAR</sequence>
<dbReference type="Gene3D" id="2.70.70.10">
    <property type="entry name" value="Glucose Permease (Domain IIA)"/>
    <property type="match status" value="1"/>
</dbReference>
<dbReference type="RefSeq" id="WP_088472009.1">
    <property type="nucleotide sequence ID" value="NZ_NISJ01000003.1"/>
</dbReference>
<name>A0A246JYH2_9SPHN</name>
<evidence type="ECO:0000259" key="4">
    <source>
        <dbReference type="Pfam" id="PF01551"/>
    </source>
</evidence>
<keyword evidence="1" id="KW-0732">Signal</keyword>
<feature type="transmembrane region" description="Helical" evidence="3">
    <location>
        <begin position="45"/>
        <end position="65"/>
    </location>
</feature>
<dbReference type="Pfam" id="PF01551">
    <property type="entry name" value="Peptidase_M23"/>
    <property type="match status" value="1"/>
</dbReference>
<protein>
    <submittedName>
        <fullName evidence="5">Peptidase M23</fullName>
    </submittedName>
</protein>
<feature type="domain" description="M23ase beta-sheet core" evidence="4">
    <location>
        <begin position="281"/>
        <end position="375"/>
    </location>
</feature>
<dbReference type="AlphaFoldDB" id="A0A246JYH2"/>
<evidence type="ECO:0000256" key="1">
    <source>
        <dbReference type="ARBA" id="ARBA00022729"/>
    </source>
</evidence>
<feature type="coiled-coil region" evidence="2">
    <location>
        <begin position="77"/>
        <end position="104"/>
    </location>
</feature>
<evidence type="ECO:0000313" key="6">
    <source>
        <dbReference type="Proteomes" id="UP000197097"/>
    </source>
</evidence>
<dbReference type="InterPro" id="IPR011055">
    <property type="entry name" value="Dup_hybrid_motif"/>
</dbReference>
<evidence type="ECO:0000313" key="5">
    <source>
        <dbReference type="EMBL" id="OWQ98237.1"/>
    </source>
</evidence>
<evidence type="ECO:0000256" key="3">
    <source>
        <dbReference type="SAM" id="Phobius"/>
    </source>
</evidence>
<dbReference type="PANTHER" id="PTHR21666">
    <property type="entry name" value="PEPTIDASE-RELATED"/>
    <property type="match status" value="1"/>
</dbReference>
<keyword evidence="3" id="KW-0812">Transmembrane</keyword>
<dbReference type="PANTHER" id="PTHR21666:SF289">
    <property type="entry name" value="L-ALA--D-GLU ENDOPEPTIDASE"/>
    <property type="match status" value="1"/>
</dbReference>
<proteinExistence type="predicted"/>
<keyword evidence="2" id="KW-0175">Coiled coil</keyword>
<dbReference type="EMBL" id="NISJ01000003">
    <property type="protein sequence ID" value="OWQ98237.1"/>
    <property type="molecule type" value="Genomic_DNA"/>
</dbReference>